<protein>
    <submittedName>
        <fullName evidence="3">RNA-binding protein</fullName>
    </submittedName>
</protein>
<dbReference type="PROSITE" id="PS50102">
    <property type="entry name" value="RRM"/>
    <property type="match status" value="1"/>
</dbReference>
<comment type="caution">
    <text evidence="3">The sequence shown here is derived from an EMBL/GenBank/DDBJ whole genome shotgun (WGS) entry which is preliminary data.</text>
</comment>
<dbReference type="SUPFAM" id="SSF54928">
    <property type="entry name" value="RNA-binding domain, RBD"/>
    <property type="match status" value="1"/>
</dbReference>
<gene>
    <name evidence="3" type="ORF">HYX28_02215</name>
</gene>
<feature type="domain" description="RRM" evidence="2">
    <location>
        <begin position="1"/>
        <end position="78"/>
    </location>
</feature>
<evidence type="ECO:0000259" key="2">
    <source>
        <dbReference type="PROSITE" id="PS50102"/>
    </source>
</evidence>
<dbReference type="GO" id="GO:0003723">
    <property type="term" value="F:RNA binding"/>
    <property type="evidence" value="ECO:0007669"/>
    <property type="project" value="InterPro"/>
</dbReference>
<dbReference type="Proteomes" id="UP000779809">
    <property type="component" value="Unassembled WGS sequence"/>
</dbReference>
<accession>A0A932EPF4</accession>
<dbReference type="InterPro" id="IPR000504">
    <property type="entry name" value="RRM_dom"/>
</dbReference>
<dbReference type="InterPro" id="IPR050441">
    <property type="entry name" value="RBM"/>
</dbReference>
<sequence>MKIYVGNLPFDATEDEVRQMFEPHGATTSVSMVNDNMTGRFRGFGFVEMSDADAAKAIAALNGKDLRGRALTVNESRPKTGGGGGRGGDRGGRGGGGGGRGGYGGGGGGGGRDRW</sequence>
<dbReference type="InterPro" id="IPR035979">
    <property type="entry name" value="RBD_domain_sf"/>
</dbReference>
<name>A0A932EPF4_9BACT</name>
<dbReference type="EMBL" id="JACPNR010000004">
    <property type="protein sequence ID" value="MBI2677578.1"/>
    <property type="molecule type" value="Genomic_DNA"/>
</dbReference>
<dbReference type="SMART" id="SM00360">
    <property type="entry name" value="RRM"/>
    <property type="match status" value="1"/>
</dbReference>
<evidence type="ECO:0000313" key="3">
    <source>
        <dbReference type="EMBL" id="MBI2677578.1"/>
    </source>
</evidence>
<dbReference type="Pfam" id="PF00076">
    <property type="entry name" value="RRM_1"/>
    <property type="match status" value="1"/>
</dbReference>
<organism evidence="3 4">
    <name type="scientific">Candidatus Korobacter versatilis</name>
    <dbReference type="NCBI Taxonomy" id="658062"/>
    <lineage>
        <taxon>Bacteria</taxon>
        <taxon>Pseudomonadati</taxon>
        <taxon>Acidobacteriota</taxon>
        <taxon>Terriglobia</taxon>
        <taxon>Terriglobales</taxon>
        <taxon>Candidatus Korobacteraceae</taxon>
        <taxon>Candidatus Korobacter</taxon>
    </lineage>
</organism>
<dbReference type="Gene3D" id="3.30.70.330">
    <property type="match status" value="1"/>
</dbReference>
<evidence type="ECO:0000256" key="1">
    <source>
        <dbReference type="SAM" id="MobiDB-lite"/>
    </source>
</evidence>
<proteinExistence type="predicted"/>
<reference evidence="3" key="1">
    <citation type="submission" date="2020-07" db="EMBL/GenBank/DDBJ databases">
        <title>Huge and variable diversity of episymbiotic CPR bacteria and DPANN archaea in groundwater ecosystems.</title>
        <authorList>
            <person name="He C.Y."/>
            <person name="Keren R."/>
            <person name="Whittaker M."/>
            <person name="Farag I.F."/>
            <person name="Doudna J."/>
            <person name="Cate J.H.D."/>
            <person name="Banfield J.F."/>
        </authorList>
    </citation>
    <scope>NUCLEOTIDE SEQUENCE</scope>
    <source>
        <strain evidence="3">NC_groundwater_580_Pr5_B-0.1um_64_19</strain>
    </source>
</reference>
<dbReference type="AlphaFoldDB" id="A0A932EPF4"/>
<dbReference type="InterPro" id="IPR012677">
    <property type="entry name" value="Nucleotide-bd_a/b_plait_sf"/>
</dbReference>
<feature type="region of interest" description="Disordered" evidence="1">
    <location>
        <begin position="68"/>
        <end position="115"/>
    </location>
</feature>
<evidence type="ECO:0000313" key="4">
    <source>
        <dbReference type="Proteomes" id="UP000779809"/>
    </source>
</evidence>
<feature type="compositionally biased region" description="Gly residues" evidence="1">
    <location>
        <begin position="93"/>
        <end position="115"/>
    </location>
</feature>
<dbReference type="PANTHER" id="PTHR48034">
    <property type="entry name" value="TRANSFORMER-2 SEX-DETERMINING PROTEIN-RELATED"/>
    <property type="match status" value="1"/>
</dbReference>